<reference evidence="3" key="1">
    <citation type="journal article" date="2023" name="Science">
        <title>Genome structures resolve the early diversification of teleost fishes.</title>
        <authorList>
            <person name="Parey E."/>
            <person name="Louis A."/>
            <person name="Montfort J."/>
            <person name="Bouchez O."/>
            <person name="Roques C."/>
            <person name="Iampietro C."/>
            <person name="Lluch J."/>
            <person name="Castinel A."/>
            <person name="Donnadieu C."/>
            <person name="Desvignes T."/>
            <person name="Floi Bucao C."/>
            <person name="Jouanno E."/>
            <person name="Wen M."/>
            <person name="Mejri S."/>
            <person name="Dirks R."/>
            <person name="Jansen H."/>
            <person name="Henkel C."/>
            <person name="Chen W.J."/>
            <person name="Zahm M."/>
            <person name="Cabau C."/>
            <person name="Klopp C."/>
            <person name="Thompson A.W."/>
            <person name="Robinson-Rechavi M."/>
            <person name="Braasch I."/>
            <person name="Lecointre G."/>
            <person name="Bobe J."/>
            <person name="Postlethwait J.H."/>
            <person name="Berthelot C."/>
            <person name="Roest Crollius H."/>
            <person name="Guiguen Y."/>
        </authorList>
    </citation>
    <scope>NUCLEOTIDE SEQUENCE</scope>
    <source>
        <strain evidence="3">Concon-B</strain>
    </source>
</reference>
<comment type="caution">
    <text evidence="3">The sequence shown here is derived from an EMBL/GenBank/DDBJ whole genome shotgun (WGS) entry which is preliminary data.</text>
</comment>
<evidence type="ECO:0000313" key="3">
    <source>
        <dbReference type="EMBL" id="KAJ8284337.1"/>
    </source>
</evidence>
<feature type="chain" id="PRO_5040237824" description="Secreted protein" evidence="2">
    <location>
        <begin position="21"/>
        <end position="103"/>
    </location>
</feature>
<dbReference type="Proteomes" id="UP001152803">
    <property type="component" value="Unassembled WGS sequence"/>
</dbReference>
<feature type="transmembrane region" description="Helical" evidence="1">
    <location>
        <begin position="82"/>
        <end position="101"/>
    </location>
</feature>
<sequence length="103" mass="11767">MPWWSSSNFALSLLLSFTPSINVLTYSCDIVAVVIYLQSSFEATICQEYCENVKFHDAVSPPGITICFWQGNLVGCSNSEVLNLYFLCLFTTCLWFYLHIFHC</sequence>
<keyword evidence="1" id="KW-1133">Transmembrane helix</keyword>
<name>A0A9Q1I5G0_CONCO</name>
<proteinExistence type="predicted"/>
<keyword evidence="4" id="KW-1185">Reference proteome</keyword>
<keyword evidence="1" id="KW-0472">Membrane</keyword>
<protein>
    <recommendedName>
        <fullName evidence="5">Secreted protein</fullName>
    </recommendedName>
</protein>
<keyword evidence="1" id="KW-0812">Transmembrane</keyword>
<evidence type="ECO:0008006" key="5">
    <source>
        <dbReference type="Google" id="ProtNLM"/>
    </source>
</evidence>
<evidence type="ECO:0000313" key="4">
    <source>
        <dbReference type="Proteomes" id="UP001152803"/>
    </source>
</evidence>
<gene>
    <name evidence="3" type="ORF">COCON_G00031870</name>
</gene>
<evidence type="ECO:0000256" key="2">
    <source>
        <dbReference type="SAM" id="SignalP"/>
    </source>
</evidence>
<evidence type="ECO:0000256" key="1">
    <source>
        <dbReference type="SAM" id="Phobius"/>
    </source>
</evidence>
<organism evidence="3 4">
    <name type="scientific">Conger conger</name>
    <name type="common">Conger eel</name>
    <name type="synonym">Muraena conger</name>
    <dbReference type="NCBI Taxonomy" id="82655"/>
    <lineage>
        <taxon>Eukaryota</taxon>
        <taxon>Metazoa</taxon>
        <taxon>Chordata</taxon>
        <taxon>Craniata</taxon>
        <taxon>Vertebrata</taxon>
        <taxon>Euteleostomi</taxon>
        <taxon>Actinopterygii</taxon>
        <taxon>Neopterygii</taxon>
        <taxon>Teleostei</taxon>
        <taxon>Anguilliformes</taxon>
        <taxon>Congridae</taxon>
        <taxon>Conger</taxon>
    </lineage>
</organism>
<keyword evidence="2" id="KW-0732">Signal</keyword>
<dbReference type="EMBL" id="JAFJMO010000002">
    <property type="protein sequence ID" value="KAJ8284337.1"/>
    <property type="molecule type" value="Genomic_DNA"/>
</dbReference>
<accession>A0A9Q1I5G0</accession>
<dbReference type="AlphaFoldDB" id="A0A9Q1I5G0"/>
<feature type="signal peptide" evidence="2">
    <location>
        <begin position="1"/>
        <end position="20"/>
    </location>
</feature>